<evidence type="ECO:0000313" key="3">
    <source>
        <dbReference type="Proteomes" id="UP000887577"/>
    </source>
</evidence>
<dbReference type="WBParaSite" id="PSU_v2.g8300.t1">
    <property type="protein sequence ID" value="PSU_v2.g8300.t1"/>
    <property type="gene ID" value="PSU_v2.g8300"/>
</dbReference>
<name>A0A914Z8Z9_9BILA</name>
<dbReference type="InterPro" id="IPR011013">
    <property type="entry name" value="Gal_mutarotase_sf_dom"/>
</dbReference>
<dbReference type="SUPFAM" id="SSF74650">
    <property type="entry name" value="Galactose mutarotase-like"/>
    <property type="match status" value="1"/>
</dbReference>
<dbReference type="InterPro" id="IPR011682">
    <property type="entry name" value="Glyco_hydro_38_C"/>
</dbReference>
<evidence type="ECO:0000259" key="1">
    <source>
        <dbReference type="Pfam" id="PF07748"/>
    </source>
</evidence>
<proteinExistence type="predicted"/>
<sequence>MQSLLAYKGHDNVGEASGAYIFRPQVNIPDVVNAQPALTLTYLEARQVYSDWLSQTIRLIPNKTFIEFEWTVGPIPKTNENFHNYGKEVIARYEAPTIQSGKQFYTDSNGRQMILRIRDYNADFQVDNSGEPVAANMYPINSRAMIKDASTAFTVLTDRSQAGGSIINSTIDLLLHRRDFYDDGWGVNEALNEPGSDGRGLVVRGRHRIFFSDPSSAAALHRQAAFEIFHSPIISFANYDNVPNYASKYPTTFSGLATSLPSNVHLLTLKQLDASTLLIRLEHIFAKNEDSVLSNPATVDLTTLFKQFKIVSAQELTLGANMVVSGSASTTVTLNPQDIKTYQVTVTPQ</sequence>
<feature type="domain" description="Glycosyl hydrolases family 38 C-terminal" evidence="2">
    <location>
        <begin position="263"/>
        <end position="342"/>
    </location>
</feature>
<keyword evidence="3" id="KW-1185">Reference proteome</keyword>
<dbReference type="GO" id="GO:0004559">
    <property type="term" value="F:alpha-mannosidase activity"/>
    <property type="evidence" value="ECO:0007669"/>
    <property type="project" value="InterPro"/>
</dbReference>
<dbReference type="GO" id="GO:0005764">
    <property type="term" value="C:lysosome"/>
    <property type="evidence" value="ECO:0007669"/>
    <property type="project" value="TreeGrafter"/>
</dbReference>
<dbReference type="Proteomes" id="UP000887577">
    <property type="component" value="Unplaced"/>
</dbReference>
<dbReference type="PANTHER" id="PTHR11607:SF3">
    <property type="entry name" value="LYSOSOMAL ALPHA-MANNOSIDASE"/>
    <property type="match status" value="1"/>
</dbReference>
<feature type="domain" description="Glycosyl hydrolase family 38 C-terminal" evidence="1">
    <location>
        <begin position="8"/>
        <end position="183"/>
    </location>
</feature>
<dbReference type="PANTHER" id="PTHR11607">
    <property type="entry name" value="ALPHA-MANNOSIDASE"/>
    <property type="match status" value="1"/>
</dbReference>
<evidence type="ECO:0000259" key="2">
    <source>
        <dbReference type="Pfam" id="PF17677"/>
    </source>
</evidence>
<dbReference type="Gene3D" id="2.60.40.1360">
    <property type="match status" value="1"/>
</dbReference>
<reference evidence="4" key="1">
    <citation type="submission" date="2022-11" db="UniProtKB">
        <authorList>
            <consortium name="WormBaseParasite"/>
        </authorList>
    </citation>
    <scope>IDENTIFICATION</scope>
</reference>
<dbReference type="AlphaFoldDB" id="A0A914Z8Z9"/>
<dbReference type="GO" id="GO:0030246">
    <property type="term" value="F:carbohydrate binding"/>
    <property type="evidence" value="ECO:0007669"/>
    <property type="project" value="InterPro"/>
</dbReference>
<protein>
    <submittedName>
        <fullName evidence="4">Alpha-mannosidase</fullName>
    </submittedName>
</protein>
<evidence type="ECO:0000313" key="4">
    <source>
        <dbReference type="WBParaSite" id="PSU_v2.g8300.t1"/>
    </source>
</evidence>
<organism evidence="3 4">
    <name type="scientific">Panagrolaimus superbus</name>
    <dbReference type="NCBI Taxonomy" id="310955"/>
    <lineage>
        <taxon>Eukaryota</taxon>
        <taxon>Metazoa</taxon>
        <taxon>Ecdysozoa</taxon>
        <taxon>Nematoda</taxon>
        <taxon>Chromadorea</taxon>
        <taxon>Rhabditida</taxon>
        <taxon>Tylenchina</taxon>
        <taxon>Panagrolaimomorpha</taxon>
        <taxon>Panagrolaimoidea</taxon>
        <taxon>Panagrolaimidae</taxon>
        <taxon>Panagrolaimus</taxon>
    </lineage>
</organism>
<dbReference type="Gene3D" id="2.70.98.30">
    <property type="entry name" value="Golgi alpha-mannosidase II, domain 4"/>
    <property type="match status" value="1"/>
</dbReference>
<accession>A0A914Z8Z9</accession>
<dbReference type="GO" id="GO:0006013">
    <property type="term" value="P:mannose metabolic process"/>
    <property type="evidence" value="ECO:0007669"/>
    <property type="project" value="InterPro"/>
</dbReference>
<dbReference type="InterPro" id="IPR041147">
    <property type="entry name" value="GH38_C"/>
</dbReference>
<dbReference type="InterPro" id="IPR050843">
    <property type="entry name" value="Glycosyl_Hydrlase_38"/>
</dbReference>
<dbReference type="Pfam" id="PF07748">
    <property type="entry name" value="Glyco_hydro_38C"/>
    <property type="match status" value="1"/>
</dbReference>
<dbReference type="Pfam" id="PF17677">
    <property type="entry name" value="Glyco_hydro38C2"/>
    <property type="match status" value="1"/>
</dbReference>